<gene>
    <name evidence="1" type="ORF">BO78DRAFT_62330</name>
</gene>
<organism evidence="1 2">
    <name type="scientific">Aspergillus sclerotiicarbonarius (strain CBS 121057 / IBT 28362)</name>
    <dbReference type="NCBI Taxonomy" id="1448318"/>
    <lineage>
        <taxon>Eukaryota</taxon>
        <taxon>Fungi</taxon>
        <taxon>Dikarya</taxon>
        <taxon>Ascomycota</taxon>
        <taxon>Pezizomycotina</taxon>
        <taxon>Eurotiomycetes</taxon>
        <taxon>Eurotiomycetidae</taxon>
        <taxon>Eurotiales</taxon>
        <taxon>Aspergillaceae</taxon>
        <taxon>Aspergillus</taxon>
        <taxon>Aspergillus subgen. Circumdati</taxon>
    </lineage>
</organism>
<keyword evidence="2" id="KW-1185">Reference proteome</keyword>
<proteinExistence type="predicted"/>
<dbReference type="EMBL" id="KZ826316">
    <property type="protein sequence ID" value="PYI11913.1"/>
    <property type="molecule type" value="Genomic_DNA"/>
</dbReference>
<dbReference type="AlphaFoldDB" id="A0A319FNI8"/>
<accession>A0A319FNI8</accession>
<dbReference type="Proteomes" id="UP000248423">
    <property type="component" value="Unassembled WGS sequence"/>
</dbReference>
<reference evidence="1 2" key="1">
    <citation type="submission" date="2018-02" db="EMBL/GenBank/DDBJ databases">
        <title>The genomes of Aspergillus section Nigri reveals drivers in fungal speciation.</title>
        <authorList>
            <consortium name="DOE Joint Genome Institute"/>
            <person name="Vesth T.C."/>
            <person name="Nybo J."/>
            <person name="Theobald S."/>
            <person name="Brandl J."/>
            <person name="Frisvad J.C."/>
            <person name="Nielsen K.F."/>
            <person name="Lyhne E.K."/>
            <person name="Kogle M.E."/>
            <person name="Kuo A."/>
            <person name="Riley R."/>
            <person name="Clum A."/>
            <person name="Nolan M."/>
            <person name="Lipzen A."/>
            <person name="Salamov A."/>
            <person name="Henrissat B."/>
            <person name="Wiebenga A."/>
            <person name="De vries R.P."/>
            <person name="Grigoriev I.V."/>
            <person name="Mortensen U.H."/>
            <person name="Andersen M.R."/>
            <person name="Baker S.E."/>
        </authorList>
    </citation>
    <scope>NUCLEOTIDE SEQUENCE [LARGE SCALE GENOMIC DNA]</scope>
    <source>
        <strain evidence="1 2">CBS 121057</strain>
    </source>
</reference>
<protein>
    <submittedName>
        <fullName evidence="1">Uncharacterized protein</fullName>
    </submittedName>
</protein>
<evidence type="ECO:0000313" key="1">
    <source>
        <dbReference type="EMBL" id="PYI11913.1"/>
    </source>
</evidence>
<evidence type="ECO:0000313" key="2">
    <source>
        <dbReference type="Proteomes" id="UP000248423"/>
    </source>
</evidence>
<dbReference type="VEuPathDB" id="FungiDB:BO78DRAFT_62330"/>
<name>A0A319FNI8_ASPSB</name>
<sequence>MPLLQEMNMTSPLKAEVIPISLTATLPKKVMTRNGLRQLLDRGLQASQRTRKQPGLFFPWLTDATGPGFFPALVGLGWGTADPPALSRGMAEATTWLALLRGVLMLWSRKPHEHVLGAMTCSSMIPGFHGTEYSAIRSFSCLVFALQIGLRHFTTVPPPEEKSDNMYLVTIGLLSFMGTPPGTKMIG</sequence>